<keyword evidence="1" id="KW-0812">Transmembrane</keyword>
<reference evidence="2" key="2">
    <citation type="submission" date="2020-09" db="EMBL/GenBank/DDBJ databases">
        <authorList>
            <person name="Sun Q."/>
            <person name="Ohkuma M."/>
        </authorList>
    </citation>
    <scope>NUCLEOTIDE SEQUENCE</scope>
    <source>
        <strain evidence="2">JCM 3086</strain>
    </source>
</reference>
<reference evidence="2" key="1">
    <citation type="journal article" date="2014" name="Int. J. Syst. Evol. Microbiol.">
        <title>Complete genome sequence of Corynebacterium casei LMG S-19264T (=DSM 44701T), isolated from a smear-ripened cheese.</title>
        <authorList>
            <consortium name="US DOE Joint Genome Institute (JGI-PGF)"/>
            <person name="Walter F."/>
            <person name="Albersmeier A."/>
            <person name="Kalinowski J."/>
            <person name="Ruckert C."/>
        </authorList>
    </citation>
    <scope>NUCLEOTIDE SEQUENCE</scope>
    <source>
        <strain evidence="2">JCM 3086</strain>
    </source>
</reference>
<name>A0A917K8D3_9ACTN</name>
<evidence type="ECO:0000256" key="1">
    <source>
        <dbReference type="SAM" id="Phobius"/>
    </source>
</evidence>
<comment type="caution">
    <text evidence="2">The sequence shown here is derived from an EMBL/GenBank/DDBJ whole genome shotgun (WGS) entry which is preliminary data.</text>
</comment>
<dbReference type="RefSeq" id="WP_229840002.1">
    <property type="nucleotide sequence ID" value="NZ_BMQA01000003.1"/>
</dbReference>
<evidence type="ECO:0000313" key="3">
    <source>
        <dbReference type="Proteomes" id="UP000657574"/>
    </source>
</evidence>
<protein>
    <submittedName>
        <fullName evidence="2">Uncharacterized protein</fullName>
    </submittedName>
</protein>
<keyword evidence="3" id="KW-1185">Reference proteome</keyword>
<accession>A0A917K8D3</accession>
<keyword evidence="1" id="KW-1133">Transmembrane helix</keyword>
<feature type="transmembrane region" description="Helical" evidence="1">
    <location>
        <begin position="161"/>
        <end position="181"/>
    </location>
</feature>
<dbReference type="Proteomes" id="UP000657574">
    <property type="component" value="Unassembled WGS sequence"/>
</dbReference>
<sequence>MLPHDRNPQQPVPIARHFRAEHYIADLSAPAKTQRLAAEVAARRRQRLAVNHPSPVLLPRQLLPLVRAGSPSRSADIASAAQEPMESKRYAAFRFGVVQFMNERIVSHAHDAHDADDPGLPNPPAVTDIRHTLREQSRNAFANAEPRLGPTVPAAVRRWKLWLLTVCGIYPTIVLLGLATNPVLEDLYLPVRLAVLVPAAAAAMVWQINPRLQRRFGAWLTR</sequence>
<dbReference type="AlphaFoldDB" id="A0A917K8D3"/>
<evidence type="ECO:0000313" key="2">
    <source>
        <dbReference type="EMBL" id="GGJ03725.1"/>
    </source>
</evidence>
<gene>
    <name evidence="2" type="ORF">GCM10010121_012570</name>
</gene>
<proteinExistence type="predicted"/>
<keyword evidence="1" id="KW-0472">Membrane</keyword>
<feature type="transmembrane region" description="Helical" evidence="1">
    <location>
        <begin position="187"/>
        <end position="206"/>
    </location>
</feature>
<organism evidence="2 3">
    <name type="scientific">Streptomyces brasiliensis</name>
    <dbReference type="NCBI Taxonomy" id="1954"/>
    <lineage>
        <taxon>Bacteria</taxon>
        <taxon>Bacillati</taxon>
        <taxon>Actinomycetota</taxon>
        <taxon>Actinomycetes</taxon>
        <taxon>Kitasatosporales</taxon>
        <taxon>Streptomycetaceae</taxon>
        <taxon>Streptomyces</taxon>
    </lineage>
</organism>
<dbReference type="EMBL" id="BMQA01000003">
    <property type="protein sequence ID" value="GGJ03725.1"/>
    <property type="molecule type" value="Genomic_DNA"/>
</dbReference>